<organism evidence="1 2">
    <name type="scientific">Desulforhabdus amnigena</name>
    <dbReference type="NCBI Taxonomy" id="40218"/>
    <lineage>
        <taxon>Bacteria</taxon>
        <taxon>Pseudomonadati</taxon>
        <taxon>Thermodesulfobacteriota</taxon>
        <taxon>Syntrophobacteria</taxon>
        <taxon>Syntrophobacterales</taxon>
        <taxon>Syntrophobacteraceae</taxon>
        <taxon>Desulforhabdus</taxon>
    </lineage>
</organism>
<reference evidence="1" key="1">
    <citation type="submission" date="2022-12" db="EMBL/GenBank/DDBJ databases">
        <title>Reference genome sequencing for broad-spectrum identification of bacterial and archaeal isolates by mass spectrometry.</title>
        <authorList>
            <person name="Sekiguchi Y."/>
            <person name="Tourlousse D.M."/>
        </authorList>
    </citation>
    <scope>NUCLEOTIDE SEQUENCE</scope>
    <source>
        <strain evidence="1">ASRB1</strain>
    </source>
</reference>
<dbReference type="RefSeq" id="WP_281794817.1">
    <property type="nucleotide sequence ID" value="NZ_BSDR01000001.1"/>
</dbReference>
<name>A0A9W6FUN9_9BACT</name>
<dbReference type="Proteomes" id="UP001144372">
    <property type="component" value="Unassembled WGS sequence"/>
</dbReference>
<evidence type="ECO:0000313" key="1">
    <source>
        <dbReference type="EMBL" id="GLI35198.1"/>
    </source>
</evidence>
<protein>
    <submittedName>
        <fullName evidence="1">Uncharacterized protein</fullName>
    </submittedName>
</protein>
<gene>
    <name evidence="1" type="ORF">DAMNIGENAA_26310</name>
</gene>
<dbReference type="AlphaFoldDB" id="A0A9W6FUN9"/>
<dbReference type="Gene3D" id="1.10.1220.170">
    <property type="match status" value="1"/>
</dbReference>
<comment type="caution">
    <text evidence="1">The sequence shown here is derived from an EMBL/GenBank/DDBJ whole genome shotgun (WGS) entry which is preliminary data.</text>
</comment>
<accession>A0A9W6FUN9</accession>
<evidence type="ECO:0000313" key="2">
    <source>
        <dbReference type="Proteomes" id="UP001144372"/>
    </source>
</evidence>
<dbReference type="EMBL" id="BSDR01000001">
    <property type="protein sequence ID" value="GLI35198.1"/>
    <property type="molecule type" value="Genomic_DNA"/>
</dbReference>
<keyword evidence="2" id="KW-1185">Reference proteome</keyword>
<sequence>MHTTYRLHANQLDEKFIQSLKALFGDKDIEIMVSEVDETAYLLRSEANEERLLKAIENFEKRENLHEMRCE</sequence>
<proteinExistence type="predicted"/>